<gene>
    <name evidence="2" type="ORF">LCGC14_0452590</name>
</gene>
<evidence type="ECO:0000259" key="1">
    <source>
        <dbReference type="Pfam" id="PF14238"/>
    </source>
</evidence>
<protein>
    <recommendedName>
        <fullName evidence="1">DUF4340 domain-containing protein</fullName>
    </recommendedName>
</protein>
<reference evidence="2" key="1">
    <citation type="journal article" date="2015" name="Nature">
        <title>Complex archaea that bridge the gap between prokaryotes and eukaryotes.</title>
        <authorList>
            <person name="Spang A."/>
            <person name="Saw J.H."/>
            <person name="Jorgensen S.L."/>
            <person name="Zaremba-Niedzwiedzka K."/>
            <person name="Martijn J."/>
            <person name="Lind A.E."/>
            <person name="van Eijk R."/>
            <person name="Schleper C."/>
            <person name="Guy L."/>
            <person name="Ettema T.J."/>
        </authorList>
    </citation>
    <scope>NUCLEOTIDE SEQUENCE</scope>
</reference>
<dbReference type="AlphaFoldDB" id="A0A0F9VRD0"/>
<dbReference type="InterPro" id="IPR025641">
    <property type="entry name" value="DUF4340"/>
</dbReference>
<comment type="caution">
    <text evidence="2">The sequence shown here is derived from an EMBL/GenBank/DDBJ whole genome shotgun (WGS) entry which is preliminary data.</text>
</comment>
<proteinExistence type="predicted"/>
<organism evidence="2">
    <name type="scientific">marine sediment metagenome</name>
    <dbReference type="NCBI Taxonomy" id="412755"/>
    <lineage>
        <taxon>unclassified sequences</taxon>
        <taxon>metagenomes</taxon>
        <taxon>ecological metagenomes</taxon>
    </lineage>
</organism>
<feature type="domain" description="DUF4340" evidence="1">
    <location>
        <begin position="634"/>
        <end position="736"/>
    </location>
</feature>
<feature type="domain" description="DUF4340" evidence="1">
    <location>
        <begin position="349"/>
        <end position="521"/>
    </location>
</feature>
<feature type="domain" description="DUF4340" evidence="1">
    <location>
        <begin position="68"/>
        <end position="246"/>
    </location>
</feature>
<dbReference type="Pfam" id="PF14238">
    <property type="entry name" value="DUF4340"/>
    <property type="match status" value="3"/>
</dbReference>
<name>A0A0F9VRD0_9ZZZZ</name>
<dbReference type="EMBL" id="LAZR01000452">
    <property type="protein sequence ID" value="KKN68303.1"/>
    <property type="molecule type" value="Genomic_DNA"/>
</dbReference>
<evidence type="ECO:0000313" key="2">
    <source>
        <dbReference type="EMBL" id="KKN68303.1"/>
    </source>
</evidence>
<accession>A0A0F9VRD0</accession>
<sequence>MKPRTGIVLGVLLAMCAGYVIVRHTDLFESPSAKSGLVFGRTLKDIRQIRIVDDTGSAMAFVRQDGRWRLTAPLAAPADDQAVAEIVGVLADLTSERALPPSDKPEQTAMTGLGRPMWTIQLTARDGAHTLLIGQQALKLGSLTTETYVQVADTPTPQPIHAVATDFEPLLRRPLKDFRDKTLVSVPMDRAKRVTVEGKRRFSLHRDADGWRIVTDRFDAAAAIGAARDLVAACTGVTAVDFADETEDLGRYGLEPGKQRLSVTIELSEPDETITLLLGRPIGKAVYAKRADRSDVVLVANSLLDDLQPDPAILRDRRVLTLAPGAVSQIKITGASDGPIDLVRSQGQWRLLAPLARPANGQAVEALLAHITRLQARRIHDNVIAPGAFGLDEPAAEVTLYLADSTRRRILRLGGKNKEDHTVCARVDEEPTVMEISADDAERLLASAARYCGTTLLATPPDTAITRLVLQRGKEIVVLQRDSADVWSMLKPRQAPVNDDATKRILHHLNDLQADEIVAIAPQAPRRFVRAKETVSVTVTATAASADSPVQEGISHVLRVVRLTGEKNPKGVFAWLTGSEPAVIGRVNPRLLDILQADLRSTVIWQTPPETVDALEIRAGGAPPLALVRQDDRWQVKDQPTSQVNGKNVTDYLAAIEQLKATRFVPDSAGRRKAFDLHTPWLTVVISAGGRQYRLVVSARGPDEHDHRYAAADHVDPVFVLSAETVAALTVSPDTFLRN</sequence>